<reference evidence="2" key="1">
    <citation type="submission" date="2018-04" db="EMBL/GenBank/DDBJ databases">
        <authorList>
            <person name="Go L.Y."/>
            <person name="Mitchell J.A."/>
        </authorList>
    </citation>
    <scope>NUCLEOTIDE SEQUENCE [LARGE SCALE GENOMIC DNA]</scope>
</reference>
<organism evidence="1 2">
    <name type="scientific">Microbacterium phage Floof</name>
    <dbReference type="NCBI Taxonomy" id="2201433"/>
    <lineage>
        <taxon>Viruses</taxon>
        <taxon>Duplodnaviria</taxon>
        <taxon>Heunggongvirae</taxon>
        <taxon>Uroviricota</taxon>
        <taxon>Caudoviricetes</taxon>
        <taxon>Casidaviridae</taxon>
        <taxon>Percivalvirus</taxon>
        <taxon>Percivalvirus floof</taxon>
    </lineage>
</organism>
<evidence type="ECO:0000313" key="2">
    <source>
        <dbReference type="Proteomes" id="UP000251585"/>
    </source>
</evidence>
<name>A0A2Z4Q466_9CAUD</name>
<protein>
    <submittedName>
        <fullName evidence="1">Uncharacterized protein</fullName>
    </submittedName>
</protein>
<sequence>MSSKLKLNSPGIRAAALNSAGVRKEVAAFADTMAGRLAGRVIAHDGPATIKRDSYTTDRVGEGVTIAHPGGIGLEAEHGYLTAAARSVGLSIGGKK</sequence>
<evidence type="ECO:0000313" key="1">
    <source>
        <dbReference type="EMBL" id="AWY04847.1"/>
    </source>
</evidence>
<dbReference type="Proteomes" id="UP000251585">
    <property type="component" value="Segment"/>
</dbReference>
<accession>A0A2Z4Q466</accession>
<proteinExistence type="predicted"/>
<dbReference type="EMBL" id="MH271298">
    <property type="protein sequence ID" value="AWY04847.1"/>
    <property type="molecule type" value="Genomic_DNA"/>
</dbReference>
<gene>
    <name evidence="1" type="primary">10</name>
    <name evidence="1" type="ORF">PBI_FLOOF_10</name>
</gene>
<keyword evidence="2" id="KW-1185">Reference proteome</keyword>